<feature type="compositionally biased region" description="Acidic residues" evidence="6">
    <location>
        <begin position="175"/>
        <end position="186"/>
    </location>
</feature>
<feature type="compositionally biased region" description="Acidic residues" evidence="6">
    <location>
        <begin position="61"/>
        <end position="74"/>
    </location>
</feature>
<accession>A0AAN9A193</accession>
<feature type="domain" description="UTP25 NTP hydrolase-like" evidence="8">
    <location>
        <begin position="308"/>
        <end position="577"/>
    </location>
</feature>
<keyword evidence="10" id="KW-1185">Reference proteome</keyword>
<dbReference type="InterPro" id="IPR027417">
    <property type="entry name" value="P-loop_NTPase"/>
</dbReference>
<feature type="compositionally biased region" description="Polar residues" evidence="6">
    <location>
        <begin position="79"/>
        <end position="91"/>
    </location>
</feature>
<comment type="caution">
    <text evidence="9">The sequence shown here is derived from an EMBL/GenBank/DDBJ whole genome shotgun (WGS) entry which is preliminary data.</text>
</comment>
<dbReference type="Pfam" id="PF22916">
    <property type="entry name" value="UTP25_NTPase-like"/>
    <property type="match status" value="1"/>
</dbReference>
<dbReference type="PANTHER" id="PTHR12933:SF0">
    <property type="entry name" value="U3 SMALL NUCLEOLAR RNA-ASSOCIATED PROTEIN 25 HOMOLOG"/>
    <property type="match status" value="1"/>
</dbReference>
<gene>
    <name evidence="9" type="ORF">SK128_001398</name>
</gene>
<keyword evidence="3" id="KW-0539">Nucleus</keyword>
<reference evidence="9 10" key="1">
    <citation type="submission" date="2023-11" db="EMBL/GenBank/DDBJ databases">
        <title>Halocaridina rubra genome assembly.</title>
        <authorList>
            <person name="Smith C."/>
        </authorList>
    </citation>
    <scope>NUCLEOTIDE SEQUENCE [LARGE SCALE GENOMIC DNA]</scope>
    <source>
        <strain evidence="9">EP-1</strain>
        <tissue evidence="9">Whole</tissue>
    </source>
</reference>
<dbReference type="GO" id="GO:0034511">
    <property type="term" value="F:U3 snoRNA binding"/>
    <property type="evidence" value="ECO:0007669"/>
    <property type="project" value="InterPro"/>
</dbReference>
<feature type="compositionally biased region" description="Basic and acidic residues" evidence="6">
    <location>
        <begin position="158"/>
        <end position="174"/>
    </location>
</feature>
<dbReference type="InterPro" id="IPR053939">
    <property type="entry name" value="UTP25_C"/>
</dbReference>
<dbReference type="InterPro" id="IPR010678">
    <property type="entry name" value="UTP25"/>
</dbReference>
<evidence type="ECO:0000256" key="2">
    <source>
        <dbReference type="ARBA" id="ARBA00009223"/>
    </source>
</evidence>
<evidence type="ECO:0000256" key="1">
    <source>
        <dbReference type="ARBA" id="ARBA00004604"/>
    </source>
</evidence>
<comment type="similarity">
    <text evidence="2">Belongs to the UTP25 family.</text>
</comment>
<name>A0AAN9A193_HALRR</name>
<dbReference type="EMBL" id="JAXCGZ010015095">
    <property type="protein sequence ID" value="KAK7071363.1"/>
    <property type="molecule type" value="Genomic_DNA"/>
</dbReference>
<evidence type="ECO:0000313" key="10">
    <source>
        <dbReference type="Proteomes" id="UP001381693"/>
    </source>
</evidence>
<feature type="region of interest" description="Disordered" evidence="6">
    <location>
        <begin position="1"/>
        <end position="191"/>
    </location>
</feature>
<sequence length="781" mass="90189">MVRNQFRGKRGRKRKNDMKEFANRKQYEEFGEAHPVEENSNMKCRRIEDAEERDDGHNLSDDEISSSNEPEDTDAISMLLSTFKTNSNTAIDSDDEDSDEGDSNNTDEEDSENSNESEYEEVLDIDKDSTSSDSDNISANTNSDYEEDTSNENSNVERVSKDICNKTEGQKANDEDLEDDADETLEKEDPFSKHFELSLDAESAEMVQKSEFWTSSFEEWPILKRIKFDLPQVKANQPKPLLLVYDEGDSILPNIGSIPKPPSSKNYNLADCHILQPLRNNVSILNEETCSTGFTERQKEIFAILSNYSDFYYPEATHEKYEEIRTVYAVHVINHVLKTRKKVLRHNSKLQKSKAKKNKKERDLCYRDQGYTRPKVLILLPFKHSAYRVVEIMSALLHGKNFDVLRQSRFHEEYGPEENQEPMKKLNRGEDFHEIFTGNSNEEFKLGIKVTKQTLKLYTGFFESDIIIASPLGLRCLMGTTDLESDEIDFLTSIEVLIIDQADVLLMQNWEHILILMEFMNKPPHNIHKLDTDLSRIRMWTLDGYAAMYRQTVLFASTHIDHNRAVINKCKTFTGRVQVLNAVKAGTVQEIVAEAELILTRVVGMRDPDARFKYFVNEVLPQYKGNRRIGVMVYIPDYCDYVRLVKHLKDDGGTSFTSINEYLSGETAKLAKRRSDFFDGKKQFMLYTERFHFYRRYRIKGVRHVIFYELPTYPHFFSEVCNLMVTGNQNRRTQKRHIGNSTATVLYQQSDITKLIGILGSHRAGAIIKAQKKVHVCVLGS</sequence>
<dbReference type="AlphaFoldDB" id="A0AAN9A193"/>
<feature type="domain" description="UTP25 C-terminal" evidence="7">
    <location>
        <begin position="605"/>
        <end position="775"/>
    </location>
</feature>
<feature type="compositionally biased region" description="Basic residues" evidence="6">
    <location>
        <begin position="1"/>
        <end position="16"/>
    </location>
</feature>
<feature type="compositionally biased region" description="Acidic residues" evidence="6">
    <location>
        <begin position="92"/>
        <end position="123"/>
    </location>
</feature>
<evidence type="ECO:0000256" key="4">
    <source>
        <dbReference type="ARBA" id="ARBA00024421"/>
    </source>
</evidence>
<proteinExistence type="inferred from homology"/>
<comment type="subcellular location">
    <subcellularLocation>
        <location evidence="1">Nucleus</location>
        <location evidence="1">Nucleolus</location>
    </subcellularLocation>
</comment>
<dbReference type="PANTHER" id="PTHR12933">
    <property type="entry name" value="ORF PROTEIN-RELATED"/>
    <property type="match status" value="1"/>
</dbReference>
<feature type="compositionally biased region" description="Basic and acidic residues" evidence="6">
    <location>
        <begin position="17"/>
        <end position="37"/>
    </location>
</feature>
<evidence type="ECO:0000256" key="6">
    <source>
        <dbReference type="SAM" id="MobiDB-lite"/>
    </source>
</evidence>
<organism evidence="9 10">
    <name type="scientific">Halocaridina rubra</name>
    <name type="common">Hawaiian red shrimp</name>
    <dbReference type="NCBI Taxonomy" id="373956"/>
    <lineage>
        <taxon>Eukaryota</taxon>
        <taxon>Metazoa</taxon>
        <taxon>Ecdysozoa</taxon>
        <taxon>Arthropoda</taxon>
        <taxon>Crustacea</taxon>
        <taxon>Multicrustacea</taxon>
        <taxon>Malacostraca</taxon>
        <taxon>Eumalacostraca</taxon>
        <taxon>Eucarida</taxon>
        <taxon>Decapoda</taxon>
        <taxon>Pleocyemata</taxon>
        <taxon>Caridea</taxon>
        <taxon>Atyoidea</taxon>
        <taxon>Atyidae</taxon>
        <taxon>Halocaridina</taxon>
    </lineage>
</organism>
<dbReference type="Pfam" id="PF06862">
    <property type="entry name" value="Utp25_C"/>
    <property type="match status" value="1"/>
</dbReference>
<feature type="compositionally biased region" description="Low complexity" evidence="6">
    <location>
        <begin position="131"/>
        <end position="143"/>
    </location>
</feature>
<evidence type="ECO:0000259" key="7">
    <source>
        <dbReference type="Pfam" id="PF06862"/>
    </source>
</evidence>
<evidence type="ECO:0000313" key="9">
    <source>
        <dbReference type="EMBL" id="KAK7071363.1"/>
    </source>
</evidence>
<dbReference type="Proteomes" id="UP001381693">
    <property type="component" value="Unassembled WGS sequence"/>
</dbReference>
<evidence type="ECO:0000259" key="8">
    <source>
        <dbReference type="Pfam" id="PF22916"/>
    </source>
</evidence>
<protein>
    <recommendedName>
        <fullName evidence="4">U3 small nucleolar RNA-associated protein 25 homolog</fullName>
    </recommendedName>
    <alternativeName>
        <fullName evidence="5">UTP25 small subunit processor component</fullName>
    </alternativeName>
</protein>
<dbReference type="InterPro" id="IPR053940">
    <property type="entry name" value="UTP25_NTPase-like"/>
</dbReference>
<dbReference type="GO" id="GO:0000462">
    <property type="term" value="P:maturation of SSU-rRNA from tricistronic rRNA transcript (SSU-rRNA, 5.8S rRNA, LSU-rRNA)"/>
    <property type="evidence" value="ECO:0007669"/>
    <property type="project" value="TreeGrafter"/>
</dbReference>
<dbReference type="Gene3D" id="3.40.50.300">
    <property type="entry name" value="P-loop containing nucleotide triphosphate hydrolases"/>
    <property type="match status" value="1"/>
</dbReference>
<dbReference type="GO" id="GO:0019843">
    <property type="term" value="F:rRNA binding"/>
    <property type="evidence" value="ECO:0007669"/>
    <property type="project" value="TreeGrafter"/>
</dbReference>
<evidence type="ECO:0000256" key="5">
    <source>
        <dbReference type="ARBA" id="ARBA00032325"/>
    </source>
</evidence>
<dbReference type="GO" id="GO:0032040">
    <property type="term" value="C:small-subunit processome"/>
    <property type="evidence" value="ECO:0007669"/>
    <property type="project" value="TreeGrafter"/>
</dbReference>
<evidence type="ECO:0000256" key="3">
    <source>
        <dbReference type="ARBA" id="ARBA00023242"/>
    </source>
</evidence>